<feature type="region of interest" description="Disordered" evidence="8">
    <location>
        <begin position="755"/>
        <end position="776"/>
    </location>
</feature>
<dbReference type="Proteomes" id="UP000887566">
    <property type="component" value="Unplaced"/>
</dbReference>
<comment type="similarity">
    <text evidence="2">Belongs to the mitoguardin family.</text>
</comment>
<keyword evidence="5 9" id="KW-1133">Transmembrane helix</keyword>
<dbReference type="PANTHER" id="PTHR21508">
    <property type="entry name" value="MITOGUARDIN"/>
    <property type="match status" value="1"/>
</dbReference>
<dbReference type="InterPro" id="IPR019392">
    <property type="entry name" value="Miga"/>
</dbReference>
<evidence type="ECO:0000313" key="11">
    <source>
        <dbReference type="Proteomes" id="UP000887566"/>
    </source>
</evidence>
<proteinExistence type="inferred from homology"/>
<feature type="region of interest" description="Disordered" evidence="8">
    <location>
        <begin position="528"/>
        <end position="547"/>
    </location>
</feature>
<feature type="region of interest" description="Disordered" evidence="8">
    <location>
        <begin position="51"/>
        <end position="99"/>
    </location>
</feature>
<evidence type="ECO:0000256" key="6">
    <source>
        <dbReference type="ARBA" id="ARBA00023128"/>
    </source>
</evidence>
<feature type="compositionally biased region" description="Basic and acidic residues" evidence="8">
    <location>
        <begin position="697"/>
        <end position="719"/>
    </location>
</feature>
<keyword evidence="3 9" id="KW-0812">Transmembrane</keyword>
<name>A0A914XN20_9BILA</name>
<feature type="compositionally biased region" description="Basic residues" evidence="8">
    <location>
        <begin position="684"/>
        <end position="696"/>
    </location>
</feature>
<keyword evidence="4" id="KW-1000">Mitochondrion outer membrane</keyword>
<feature type="compositionally biased region" description="Basic and acidic residues" evidence="8">
    <location>
        <begin position="858"/>
        <end position="883"/>
    </location>
</feature>
<keyword evidence="11" id="KW-1185">Reference proteome</keyword>
<dbReference type="Pfam" id="PF04935">
    <property type="entry name" value="SURF6"/>
    <property type="match status" value="1"/>
</dbReference>
<organism evidence="11 12">
    <name type="scientific">Plectus sambesii</name>
    <dbReference type="NCBI Taxonomy" id="2011161"/>
    <lineage>
        <taxon>Eukaryota</taxon>
        <taxon>Metazoa</taxon>
        <taxon>Ecdysozoa</taxon>
        <taxon>Nematoda</taxon>
        <taxon>Chromadorea</taxon>
        <taxon>Plectida</taxon>
        <taxon>Plectina</taxon>
        <taxon>Plectoidea</taxon>
        <taxon>Plectidae</taxon>
        <taxon>Plectus</taxon>
    </lineage>
</organism>
<evidence type="ECO:0000256" key="4">
    <source>
        <dbReference type="ARBA" id="ARBA00022787"/>
    </source>
</evidence>
<feature type="compositionally biased region" description="Basic and acidic residues" evidence="8">
    <location>
        <begin position="653"/>
        <end position="667"/>
    </location>
</feature>
<keyword evidence="6" id="KW-0496">Mitochondrion</keyword>
<evidence type="ECO:0000256" key="7">
    <source>
        <dbReference type="ARBA" id="ARBA00023136"/>
    </source>
</evidence>
<keyword evidence="7 9" id="KW-0472">Membrane</keyword>
<evidence type="ECO:0000256" key="5">
    <source>
        <dbReference type="ARBA" id="ARBA00022989"/>
    </source>
</evidence>
<dbReference type="WBParaSite" id="PSAMB.scaffold867size39939.g9562.t1">
    <property type="protein sequence ID" value="PSAMB.scaffold867size39939.g9562.t1"/>
    <property type="gene ID" value="PSAMB.scaffold867size39939.g9562"/>
</dbReference>
<evidence type="ECO:0000256" key="3">
    <source>
        <dbReference type="ARBA" id="ARBA00022692"/>
    </source>
</evidence>
<feature type="domain" description="Ribosomal RNA-processing protein 14/surfeit locus protein 6 C-terminal" evidence="10">
    <location>
        <begin position="685"/>
        <end position="882"/>
    </location>
</feature>
<evidence type="ECO:0000256" key="8">
    <source>
        <dbReference type="SAM" id="MobiDB-lite"/>
    </source>
</evidence>
<feature type="transmembrane region" description="Helical" evidence="9">
    <location>
        <begin position="24"/>
        <end position="43"/>
    </location>
</feature>
<dbReference type="AlphaFoldDB" id="A0A914XN20"/>
<dbReference type="GO" id="GO:0008053">
    <property type="term" value="P:mitochondrial fusion"/>
    <property type="evidence" value="ECO:0007669"/>
    <property type="project" value="InterPro"/>
</dbReference>
<evidence type="ECO:0000256" key="2">
    <source>
        <dbReference type="ARBA" id="ARBA00008969"/>
    </source>
</evidence>
<feature type="region of interest" description="Disordered" evidence="8">
    <location>
        <begin position="837"/>
        <end position="893"/>
    </location>
</feature>
<feature type="compositionally biased region" description="Polar residues" evidence="8">
    <location>
        <begin position="585"/>
        <end position="601"/>
    </location>
</feature>
<dbReference type="GO" id="GO:0005741">
    <property type="term" value="C:mitochondrial outer membrane"/>
    <property type="evidence" value="ECO:0007669"/>
    <property type="project" value="UniProtKB-SubCell"/>
</dbReference>
<comment type="subcellular location">
    <subcellularLocation>
        <location evidence="1">Mitochondrion outer membrane</location>
    </subcellularLocation>
</comment>
<feature type="compositionally biased region" description="Basic residues" evidence="8">
    <location>
        <begin position="884"/>
        <end position="893"/>
    </location>
</feature>
<feature type="compositionally biased region" description="Polar residues" evidence="8">
    <location>
        <begin position="628"/>
        <end position="652"/>
    </location>
</feature>
<evidence type="ECO:0000256" key="1">
    <source>
        <dbReference type="ARBA" id="ARBA00004294"/>
    </source>
</evidence>
<evidence type="ECO:0000256" key="9">
    <source>
        <dbReference type="SAM" id="Phobius"/>
    </source>
</evidence>
<dbReference type="InterPro" id="IPR029190">
    <property type="entry name" value="Rrp14/SURF6_C"/>
</dbReference>
<reference evidence="12" key="1">
    <citation type="submission" date="2022-11" db="UniProtKB">
        <authorList>
            <consortium name="WormBaseParasite"/>
        </authorList>
    </citation>
    <scope>IDENTIFICATION</scope>
</reference>
<accession>A0A914XN20</accession>
<dbReference type="Pfam" id="PF10265">
    <property type="entry name" value="Miga"/>
    <property type="match status" value="1"/>
</dbReference>
<feature type="region of interest" description="Disordered" evidence="8">
    <location>
        <begin position="568"/>
        <end position="738"/>
    </location>
</feature>
<sequence length="893" mass="102033">MASSGGRTAVTSWYGAALSSRTRVVAVCASVGLGALLIGWLRYWRRKRPLPPKATSNGTVRRDSSVRSSGRQRTSPSFSAASIDHTSSNGRLSRRQESQNPENILTFALENLLESIRSLERVVKAGDMVRNRSEKDKERVETVESMLQRVKEVQMELVRMLEGAADYKDGALSPTLEEVASIWSSSRVGGTLSVLSDDSFMSALEDMPPQFDDLDVLMREPLNLDPNMLLLYKKGLKEAEKGNVAYRKSRAEFCSCESEDDFAAKLWCIRQAFRVILANEHNRQWLVQHGRQMIADLMRHGKKDPSAFFTAYDQMVRYLSDPSSLEDAAEELKHRRVAELSFWDVVLDFILIDAFEDVSHPPSAVLAVSKNRFLSDSIKQSTLSTVIWSMLKAKRQRLLVKDGFIAHFYDISEHVSPAITWGLLGTNEQLRELCYYFKDQIYTFVLDVFDVQRVRYTSTPELAEDVWQEMPSVAMTSKEDAELMERLRANDAFLRSAINLIPIDNWGFDEKIRDRLKQRKHRLVNEKLTQPQKARLSKAVKQRLSKADPNVCRTVTEVWDWMASTKLTDNAPKPQFKSKKELAAGSSTSESQPTSGATPSLVNGKDSKQPSKGGKAEKKRKLKEDASKQTTSSSNGAVESSNASLNPLSSRQEAMRRLHEKIDELQAKRRGSKTNAADYAEKMRLKRRLSKLKLKDKRKEEKKKATTQQKDSKADEKNAKPSTPKKPRTEQKPITTTDDGKLVFSKFDFVVKPQNAEKKEAKNEKKRMNRDKLSGKDYKRLLEKVEKRKEKIASIREKDSDKADRLEKNIKWNSAMQRAEGVKVKDNVELLKKGLKRKEQMKVKSKKKWAQREQSVVQHREKRQEKRETNLAQRKETVKNKKIDRARKRGRKA</sequence>
<feature type="compositionally biased region" description="Polar residues" evidence="8">
    <location>
        <begin position="74"/>
        <end position="91"/>
    </location>
</feature>
<evidence type="ECO:0000259" key="10">
    <source>
        <dbReference type="Pfam" id="PF04935"/>
    </source>
</evidence>
<evidence type="ECO:0000313" key="12">
    <source>
        <dbReference type="WBParaSite" id="PSAMB.scaffold867size39939.g9562.t1"/>
    </source>
</evidence>
<protein>
    <submittedName>
        <fullName evidence="12">Ribosomal RNA-processing protein 14/surfeit locus protein 6 C-terminal domain-containing protein</fullName>
    </submittedName>
</protein>
<dbReference type="PANTHER" id="PTHR21508:SF5">
    <property type="entry name" value="MITOGUARDIN"/>
    <property type="match status" value="1"/>
</dbReference>
<feature type="compositionally biased region" description="Basic residues" evidence="8">
    <location>
        <begin position="535"/>
        <end position="544"/>
    </location>
</feature>